<dbReference type="InterPro" id="IPR004330">
    <property type="entry name" value="FAR1_DNA_bnd_dom"/>
</dbReference>
<dbReference type="PANTHER" id="PTHR47482:SF16">
    <property type="entry name" value="PROTEIN FAR1-RELATED SEQUENCE"/>
    <property type="match status" value="1"/>
</dbReference>
<comment type="caution">
    <text evidence="2">The sequence shown here is derived from an EMBL/GenBank/DDBJ whole genome shotgun (WGS) entry which is preliminary data.</text>
</comment>
<dbReference type="Pfam" id="PF03101">
    <property type="entry name" value="FAR1"/>
    <property type="match status" value="1"/>
</dbReference>
<proteinExistence type="predicted"/>
<dbReference type="PANTHER" id="PTHR47482">
    <property type="entry name" value="OS11G0632001 PROTEIN"/>
    <property type="match status" value="1"/>
</dbReference>
<name>A0A3L6T5K5_PANMI</name>
<evidence type="ECO:0000259" key="1">
    <source>
        <dbReference type="Pfam" id="PF03101"/>
    </source>
</evidence>
<evidence type="ECO:0000313" key="3">
    <source>
        <dbReference type="Proteomes" id="UP000275267"/>
    </source>
</evidence>
<gene>
    <name evidence="2" type="ORF">C2845_PM03G30510</name>
</gene>
<reference evidence="3" key="1">
    <citation type="journal article" date="2019" name="Nat. Commun.">
        <title>The genome of broomcorn millet.</title>
        <authorList>
            <person name="Zou C."/>
            <person name="Miki D."/>
            <person name="Li D."/>
            <person name="Tang Q."/>
            <person name="Xiao L."/>
            <person name="Rajput S."/>
            <person name="Deng P."/>
            <person name="Jia W."/>
            <person name="Huang R."/>
            <person name="Zhang M."/>
            <person name="Sun Y."/>
            <person name="Hu J."/>
            <person name="Fu X."/>
            <person name="Schnable P.S."/>
            <person name="Li F."/>
            <person name="Zhang H."/>
            <person name="Feng B."/>
            <person name="Zhu X."/>
            <person name="Liu R."/>
            <person name="Schnable J.C."/>
            <person name="Zhu J.-K."/>
            <person name="Zhang H."/>
        </authorList>
    </citation>
    <scope>NUCLEOTIDE SEQUENCE [LARGE SCALE GENOMIC DNA]</scope>
</reference>
<dbReference type="AlphaFoldDB" id="A0A3L6T5K5"/>
<dbReference type="EMBL" id="PQIB02000002">
    <property type="protein sequence ID" value="RLN33561.1"/>
    <property type="molecule type" value="Genomic_DNA"/>
</dbReference>
<organism evidence="2 3">
    <name type="scientific">Panicum miliaceum</name>
    <name type="common">Proso millet</name>
    <name type="synonym">Broomcorn millet</name>
    <dbReference type="NCBI Taxonomy" id="4540"/>
    <lineage>
        <taxon>Eukaryota</taxon>
        <taxon>Viridiplantae</taxon>
        <taxon>Streptophyta</taxon>
        <taxon>Embryophyta</taxon>
        <taxon>Tracheophyta</taxon>
        <taxon>Spermatophyta</taxon>
        <taxon>Magnoliopsida</taxon>
        <taxon>Liliopsida</taxon>
        <taxon>Poales</taxon>
        <taxon>Poaceae</taxon>
        <taxon>PACMAD clade</taxon>
        <taxon>Panicoideae</taxon>
        <taxon>Panicodae</taxon>
        <taxon>Paniceae</taxon>
        <taxon>Panicinae</taxon>
        <taxon>Panicum</taxon>
        <taxon>Panicum sect. Panicum</taxon>
    </lineage>
</organism>
<dbReference type="STRING" id="4540.A0A3L6T5K5"/>
<evidence type="ECO:0000313" key="2">
    <source>
        <dbReference type="EMBL" id="RLN33561.1"/>
    </source>
</evidence>
<accession>A0A3L6T5K5</accession>
<feature type="domain" description="FAR1" evidence="1">
    <location>
        <begin position="11"/>
        <end position="97"/>
    </location>
</feature>
<protein>
    <recommendedName>
        <fullName evidence="1">FAR1 domain-containing protein</fullName>
    </recommendedName>
</protein>
<keyword evidence="3" id="KW-1185">Reference proteome</keyword>
<dbReference type="Proteomes" id="UP000275267">
    <property type="component" value="Unassembled WGS sequence"/>
</dbReference>
<sequence length="157" mass="18082">MSFKTQADAKKFFARYGQEVGFGVKLYRSRPESKWVNCIHEGESKYYKLGEDRKRKKTSKRVKCKAAIWKKKVRGSDGGVLSYTVDYVNLDQNHSLLHSPATTQQFQCNKQRDSPMVELIGEMQDIRCPHHCIVNMVSNLHDGLDCIPMTHKDIANM</sequence>